<reference evidence="1 2" key="1">
    <citation type="submission" date="2021-08" db="EMBL/GenBank/DDBJ databases">
        <authorList>
            <person name="Tuo L."/>
        </authorList>
    </citation>
    <scope>NUCLEOTIDE SEQUENCE [LARGE SCALE GENOMIC DNA]</scope>
    <source>
        <strain evidence="1 2">JCM 31229</strain>
    </source>
</reference>
<organism evidence="1 2">
    <name type="scientific">Sphingomonas colocasiae</name>
    <dbReference type="NCBI Taxonomy" id="1848973"/>
    <lineage>
        <taxon>Bacteria</taxon>
        <taxon>Pseudomonadati</taxon>
        <taxon>Pseudomonadota</taxon>
        <taxon>Alphaproteobacteria</taxon>
        <taxon>Sphingomonadales</taxon>
        <taxon>Sphingomonadaceae</taxon>
        <taxon>Sphingomonas</taxon>
    </lineage>
</organism>
<sequence>MSSRPKRDSAEFHDLRKPGWLPTAVVLNVLTKADKRNGSEVAEGDLAAMIDSDTGPRLQLPYEKWSPNWSPAKLPPFEIIDGQHRLWAFDGAANLENFELPVVAFVGLDISWQAYLFWTINIKPKRINPSLAFDLYPLLRSEDWLERAEGHIVYRETRAQELTEILWSFPDSPWYDRINMLGERQNRWVTQSSWIKTLTSTFVRSWDRRAGTSGGLFGGRSKNEGEVLGWSRAQQAAFLIFAWREFRTAVATCEEDWARDLRSPPKIGEEKAPRPEDIKAEDDLAFYSPHSLIVTDQGVRGFLQVLNELSYQRAAVLKLNTWLPDERSTANPVGAVERELKSLEKQDFTAFLHEIGQAMTTFDWRTSAAPGLEEATRRAKLVFRGSGGYKELRLQLLEHLAAGQGDVAATAKRLLGRP</sequence>
<keyword evidence="2" id="KW-1185">Reference proteome</keyword>
<evidence type="ECO:0000313" key="1">
    <source>
        <dbReference type="EMBL" id="MBY8823180.1"/>
    </source>
</evidence>
<name>A0ABS7PPD8_9SPHN</name>
<proteinExistence type="predicted"/>
<protein>
    <submittedName>
        <fullName evidence="1">DGQHR domain-containing protein</fullName>
    </submittedName>
</protein>
<comment type="caution">
    <text evidence="1">The sequence shown here is derived from an EMBL/GenBank/DDBJ whole genome shotgun (WGS) entry which is preliminary data.</text>
</comment>
<accession>A0ABS7PPD8</accession>
<dbReference type="Proteomes" id="UP000706039">
    <property type="component" value="Unassembled WGS sequence"/>
</dbReference>
<dbReference type="EMBL" id="JAINVV010000004">
    <property type="protein sequence ID" value="MBY8823180.1"/>
    <property type="molecule type" value="Genomic_DNA"/>
</dbReference>
<dbReference type="CDD" id="cd16413">
    <property type="entry name" value="DGQHR_domain"/>
    <property type="match status" value="1"/>
</dbReference>
<gene>
    <name evidence="1" type="ORF">K7G82_12815</name>
</gene>
<evidence type="ECO:0000313" key="2">
    <source>
        <dbReference type="Proteomes" id="UP000706039"/>
    </source>
</evidence>